<dbReference type="InterPro" id="IPR000719">
    <property type="entry name" value="Prot_kinase_dom"/>
</dbReference>
<evidence type="ECO:0000256" key="11">
    <source>
        <dbReference type="ARBA" id="ARBA00022777"/>
    </source>
</evidence>
<dbReference type="CDD" id="cd09487">
    <property type="entry name" value="SAM_superfamily"/>
    <property type="match status" value="1"/>
</dbReference>
<keyword evidence="4" id="KW-0964">Secreted</keyword>
<dbReference type="InterPro" id="IPR003599">
    <property type="entry name" value="Ig_sub"/>
</dbReference>
<dbReference type="InterPro" id="IPR036056">
    <property type="entry name" value="Fibrinogen-like_C"/>
</dbReference>
<dbReference type="Pfam" id="PF00147">
    <property type="entry name" value="Fibrinogen_C"/>
    <property type="match status" value="2"/>
</dbReference>
<keyword evidence="5" id="KW-0597">Phosphoprotein</keyword>
<comment type="function">
    <text evidence="20">Receptor for basic fibroblast growth factor.</text>
</comment>
<dbReference type="SUPFAM" id="SSF56496">
    <property type="entry name" value="Fibrinogen C-terminal domain-like"/>
    <property type="match status" value="2"/>
</dbReference>
<dbReference type="FunFam" id="3.30.200.20:FF:000593">
    <property type="entry name" value="Predicted protein"/>
    <property type="match status" value="1"/>
</dbReference>
<keyword evidence="27" id="KW-1185">Reference proteome</keyword>
<evidence type="ECO:0000256" key="4">
    <source>
        <dbReference type="ARBA" id="ARBA00022530"/>
    </source>
</evidence>
<dbReference type="EC" id="2.7.10.1" evidence="3"/>
<feature type="domain" description="Fibrinogen C-terminal" evidence="26">
    <location>
        <begin position="70"/>
        <end position="296"/>
    </location>
</feature>
<keyword evidence="4" id="KW-0272">Extracellular matrix</keyword>
<dbReference type="SMART" id="SM00408">
    <property type="entry name" value="IGc2"/>
    <property type="match status" value="1"/>
</dbReference>
<dbReference type="InterPro" id="IPR020635">
    <property type="entry name" value="Tyr_kinase_cat_dom"/>
</dbReference>
<dbReference type="InterPro" id="IPR003598">
    <property type="entry name" value="Ig_sub2"/>
</dbReference>
<dbReference type="GO" id="GO:0016020">
    <property type="term" value="C:membrane"/>
    <property type="evidence" value="ECO:0007669"/>
    <property type="project" value="UniProtKB-SubCell"/>
</dbReference>
<evidence type="ECO:0000313" key="27">
    <source>
        <dbReference type="Proteomes" id="UP000001554"/>
    </source>
</evidence>
<evidence type="ECO:0000256" key="3">
    <source>
        <dbReference type="ARBA" id="ARBA00011902"/>
    </source>
</evidence>
<dbReference type="SUPFAM" id="SSF47769">
    <property type="entry name" value="SAM/Pointed domain"/>
    <property type="match status" value="1"/>
</dbReference>
<dbReference type="PANTHER" id="PTHR19143:SF458">
    <property type="entry name" value="FIBRINOGEN C-TERMINAL DOMAIN-CONTAINING PROTEIN-RELATED"/>
    <property type="match status" value="1"/>
</dbReference>
<dbReference type="PROSITE" id="PS00107">
    <property type="entry name" value="PROTEIN_KINASE_ATP"/>
    <property type="match status" value="1"/>
</dbReference>
<dbReference type="Gene3D" id="2.170.300.10">
    <property type="entry name" value="Tie2 ligand-binding domain superfamily"/>
    <property type="match status" value="2"/>
</dbReference>
<keyword evidence="11" id="KW-0418">Kinase</keyword>
<proteinExistence type="predicted"/>
<evidence type="ECO:0000256" key="1">
    <source>
        <dbReference type="ARBA" id="ARBA00004167"/>
    </source>
</evidence>
<evidence type="ECO:0000256" key="17">
    <source>
        <dbReference type="ARBA" id="ARBA00023170"/>
    </source>
</evidence>
<dbReference type="InterPro" id="IPR013783">
    <property type="entry name" value="Ig-like_fold"/>
</dbReference>
<evidence type="ECO:0000256" key="18">
    <source>
        <dbReference type="ARBA" id="ARBA00023180"/>
    </source>
</evidence>
<evidence type="ECO:0000256" key="23">
    <source>
        <dbReference type="SAM" id="Phobius"/>
    </source>
</evidence>
<keyword evidence="16" id="KW-1015">Disulfide bond</keyword>
<feature type="domain" description="Ig-like" evidence="25">
    <location>
        <begin position="568"/>
        <end position="659"/>
    </location>
</feature>
<keyword evidence="19" id="KW-0393">Immunoglobulin domain</keyword>
<feature type="region of interest" description="Disordered" evidence="22">
    <location>
        <begin position="800"/>
        <end position="829"/>
    </location>
</feature>
<dbReference type="PROSITE" id="PS51406">
    <property type="entry name" value="FIBRINOGEN_C_2"/>
    <property type="match status" value="2"/>
</dbReference>
<organism evidence="27 28">
    <name type="scientific">Branchiostoma floridae</name>
    <name type="common">Florida lancelet</name>
    <name type="synonym">Amphioxus</name>
    <dbReference type="NCBI Taxonomy" id="7739"/>
    <lineage>
        <taxon>Eukaryota</taxon>
        <taxon>Metazoa</taxon>
        <taxon>Chordata</taxon>
        <taxon>Cephalochordata</taxon>
        <taxon>Leptocardii</taxon>
        <taxon>Amphioxiformes</taxon>
        <taxon>Branchiostomatidae</taxon>
        <taxon>Branchiostoma</taxon>
    </lineage>
</organism>
<dbReference type="KEGG" id="bfo:118431370"/>
<dbReference type="SMART" id="SM00219">
    <property type="entry name" value="TyrKc"/>
    <property type="match status" value="1"/>
</dbReference>
<dbReference type="PROSITE" id="PS00109">
    <property type="entry name" value="PROTEIN_KINASE_TYR"/>
    <property type="match status" value="1"/>
</dbReference>
<feature type="domain" description="Protein kinase" evidence="24">
    <location>
        <begin position="924"/>
        <end position="1105"/>
    </location>
</feature>
<dbReference type="RefSeq" id="XP_035698399.1">
    <property type="nucleotide sequence ID" value="XM_035842506.1"/>
</dbReference>
<dbReference type="InterPro" id="IPR017441">
    <property type="entry name" value="Protein_kinase_ATP_BS"/>
</dbReference>
<keyword evidence="9" id="KW-0677">Repeat</keyword>
<dbReference type="PROSITE" id="PS50011">
    <property type="entry name" value="PROTEIN_KINASE_DOM"/>
    <property type="match status" value="1"/>
</dbReference>
<dbReference type="SMART" id="SM00454">
    <property type="entry name" value="SAM"/>
    <property type="match status" value="1"/>
</dbReference>
<keyword evidence="14 23" id="KW-0472">Membrane</keyword>
<dbReference type="PANTHER" id="PTHR19143">
    <property type="entry name" value="FIBRINOGEN/TENASCIN/ANGIOPOEITIN"/>
    <property type="match status" value="1"/>
</dbReference>
<evidence type="ECO:0000259" key="24">
    <source>
        <dbReference type="PROSITE" id="PS50011"/>
    </source>
</evidence>
<keyword evidence="10 21" id="KW-0547">Nucleotide-binding</keyword>
<dbReference type="SMART" id="SM00409">
    <property type="entry name" value="IG"/>
    <property type="match status" value="1"/>
</dbReference>
<keyword evidence="18" id="KW-0325">Glycoprotein</keyword>
<reference evidence="28" key="2">
    <citation type="submission" date="2025-08" db="UniProtKB">
        <authorList>
            <consortium name="RefSeq"/>
        </authorList>
    </citation>
    <scope>IDENTIFICATION</scope>
    <source>
        <strain evidence="28">S238N-H82</strain>
        <tissue evidence="28">Testes</tissue>
    </source>
</reference>
<evidence type="ECO:0000256" key="14">
    <source>
        <dbReference type="ARBA" id="ARBA00023136"/>
    </source>
</evidence>
<dbReference type="InterPro" id="IPR013761">
    <property type="entry name" value="SAM/pointed_sf"/>
</dbReference>
<keyword evidence="8" id="KW-0732">Signal</keyword>
<evidence type="ECO:0000313" key="28">
    <source>
        <dbReference type="RefSeq" id="XP_035698399.1"/>
    </source>
</evidence>
<keyword evidence="13 23" id="KW-1133">Transmembrane helix</keyword>
<evidence type="ECO:0000256" key="16">
    <source>
        <dbReference type="ARBA" id="ARBA00023157"/>
    </source>
</evidence>
<gene>
    <name evidence="28" type="primary">LOC118431370</name>
</gene>
<feature type="compositionally biased region" description="Basic and acidic residues" evidence="22">
    <location>
        <begin position="800"/>
        <end position="820"/>
    </location>
</feature>
<dbReference type="Proteomes" id="UP000001554">
    <property type="component" value="Chromosome 15"/>
</dbReference>
<dbReference type="InterPro" id="IPR007110">
    <property type="entry name" value="Ig-like_dom"/>
</dbReference>
<dbReference type="GO" id="GO:0005524">
    <property type="term" value="F:ATP binding"/>
    <property type="evidence" value="ECO:0007669"/>
    <property type="project" value="UniProtKB-UniRule"/>
</dbReference>
<dbReference type="InterPro" id="IPR011009">
    <property type="entry name" value="Kinase-like_dom_sf"/>
</dbReference>
<feature type="transmembrane region" description="Helical" evidence="23">
    <location>
        <begin position="764"/>
        <end position="790"/>
    </location>
</feature>
<dbReference type="NCBIfam" id="NF040941">
    <property type="entry name" value="GGGWT_bact"/>
    <property type="match status" value="1"/>
</dbReference>
<dbReference type="GeneID" id="118431370"/>
<accession>A0A9J7ME78</accession>
<dbReference type="SMART" id="SM00186">
    <property type="entry name" value="FBG"/>
    <property type="match status" value="2"/>
</dbReference>
<dbReference type="Gene3D" id="1.10.150.50">
    <property type="entry name" value="Transcription Factor, Ets-1"/>
    <property type="match status" value="1"/>
</dbReference>
<dbReference type="Gene3D" id="3.90.215.10">
    <property type="entry name" value="Gamma Fibrinogen, chain A, domain 1"/>
    <property type="match status" value="2"/>
</dbReference>
<keyword evidence="15" id="KW-0829">Tyrosine-protein kinase</keyword>
<reference evidence="27" key="1">
    <citation type="journal article" date="2020" name="Nat. Ecol. Evol.">
        <title>Deeply conserved synteny resolves early events in vertebrate evolution.</title>
        <authorList>
            <person name="Simakov O."/>
            <person name="Marletaz F."/>
            <person name="Yue J.X."/>
            <person name="O'Connell B."/>
            <person name="Jenkins J."/>
            <person name="Brandt A."/>
            <person name="Calef R."/>
            <person name="Tung C.H."/>
            <person name="Huang T.K."/>
            <person name="Schmutz J."/>
            <person name="Satoh N."/>
            <person name="Yu J.K."/>
            <person name="Putnam N.H."/>
            <person name="Green R.E."/>
            <person name="Rokhsar D.S."/>
        </authorList>
    </citation>
    <scope>NUCLEOTIDE SEQUENCE [LARGE SCALE GENOMIC DNA]</scope>
    <source>
        <strain evidence="27">S238N-H82</strain>
    </source>
</reference>
<evidence type="ECO:0000256" key="20">
    <source>
        <dbReference type="ARBA" id="ARBA00056965"/>
    </source>
</evidence>
<evidence type="ECO:0000256" key="5">
    <source>
        <dbReference type="ARBA" id="ARBA00022553"/>
    </source>
</evidence>
<dbReference type="InterPro" id="IPR002181">
    <property type="entry name" value="Fibrinogen_a/b/g_C_dom"/>
</dbReference>
<dbReference type="PROSITE" id="PS50835">
    <property type="entry name" value="IG_LIKE"/>
    <property type="match status" value="1"/>
</dbReference>
<dbReference type="Pfam" id="PF07714">
    <property type="entry name" value="PK_Tyr_Ser-Thr"/>
    <property type="match status" value="1"/>
</dbReference>
<dbReference type="Gene3D" id="1.10.510.10">
    <property type="entry name" value="Transferase(Phosphotransferase) domain 1"/>
    <property type="match status" value="1"/>
</dbReference>
<dbReference type="AlphaFoldDB" id="A0A9J7ME78"/>
<dbReference type="InterPro" id="IPR001660">
    <property type="entry name" value="SAM"/>
</dbReference>
<dbReference type="Pfam" id="PF13927">
    <property type="entry name" value="Ig_3"/>
    <property type="match status" value="1"/>
</dbReference>
<dbReference type="InterPro" id="IPR008266">
    <property type="entry name" value="Tyr_kinase_AS"/>
</dbReference>
<evidence type="ECO:0000256" key="9">
    <source>
        <dbReference type="ARBA" id="ARBA00022737"/>
    </source>
</evidence>
<evidence type="ECO:0000256" key="12">
    <source>
        <dbReference type="ARBA" id="ARBA00022840"/>
    </source>
</evidence>
<keyword evidence="6" id="KW-0808">Transferase</keyword>
<dbReference type="CDD" id="cd00087">
    <property type="entry name" value="FReD"/>
    <property type="match status" value="2"/>
</dbReference>
<dbReference type="InterPro" id="IPR014716">
    <property type="entry name" value="Fibrinogen_a/b/g_C_1"/>
</dbReference>
<evidence type="ECO:0000256" key="6">
    <source>
        <dbReference type="ARBA" id="ARBA00022679"/>
    </source>
</evidence>
<dbReference type="Gene3D" id="2.60.40.10">
    <property type="entry name" value="Immunoglobulins"/>
    <property type="match status" value="1"/>
</dbReference>
<dbReference type="SUPFAM" id="SSF56112">
    <property type="entry name" value="Protein kinase-like (PK-like)"/>
    <property type="match status" value="1"/>
</dbReference>
<dbReference type="InterPro" id="IPR050373">
    <property type="entry name" value="Fibrinogen_C-term_domain"/>
</dbReference>
<dbReference type="Gene3D" id="4.10.530.10">
    <property type="entry name" value="Gamma-fibrinogen Carboxyl Terminal Fragment, domain 2"/>
    <property type="match status" value="1"/>
</dbReference>
<dbReference type="Gene3D" id="3.30.200.20">
    <property type="entry name" value="Phosphorylase Kinase, domain 1"/>
    <property type="match status" value="1"/>
</dbReference>
<evidence type="ECO:0000256" key="10">
    <source>
        <dbReference type="ARBA" id="ARBA00022741"/>
    </source>
</evidence>
<evidence type="ECO:0000259" key="25">
    <source>
        <dbReference type="PROSITE" id="PS50835"/>
    </source>
</evidence>
<keyword evidence="7 23" id="KW-0812">Transmembrane</keyword>
<evidence type="ECO:0000256" key="2">
    <source>
        <dbReference type="ARBA" id="ARBA00004498"/>
    </source>
</evidence>
<evidence type="ECO:0000256" key="8">
    <source>
        <dbReference type="ARBA" id="ARBA00022729"/>
    </source>
</evidence>
<dbReference type="InterPro" id="IPR036179">
    <property type="entry name" value="Ig-like_dom_sf"/>
</dbReference>
<feature type="domain" description="Fibrinogen C-terminal" evidence="26">
    <location>
        <begin position="297"/>
        <end position="517"/>
    </location>
</feature>
<dbReference type="SUPFAM" id="SSF48726">
    <property type="entry name" value="Immunoglobulin"/>
    <property type="match status" value="1"/>
</dbReference>
<evidence type="ECO:0000256" key="19">
    <source>
        <dbReference type="ARBA" id="ARBA00023319"/>
    </source>
</evidence>
<evidence type="ECO:0000256" key="21">
    <source>
        <dbReference type="PROSITE-ProRule" id="PRU10141"/>
    </source>
</evidence>
<keyword evidence="12 21" id="KW-0067">ATP-binding</keyword>
<dbReference type="InterPro" id="IPR001245">
    <property type="entry name" value="Ser-Thr/Tyr_kinase_cat_dom"/>
</dbReference>
<name>A0A9J7ME78_BRAFL</name>
<dbReference type="GO" id="GO:0004714">
    <property type="term" value="F:transmembrane receptor protein tyrosine kinase activity"/>
    <property type="evidence" value="ECO:0007669"/>
    <property type="project" value="UniProtKB-EC"/>
</dbReference>
<evidence type="ECO:0000259" key="26">
    <source>
        <dbReference type="PROSITE" id="PS51406"/>
    </source>
</evidence>
<dbReference type="GO" id="GO:0005615">
    <property type="term" value="C:extracellular space"/>
    <property type="evidence" value="ECO:0000318"/>
    <property type="project" value="GO_Central"/>
</dbReference>
<comment type="subcellular location">
    <subcellularLocation>
        <location evidence="1">Membrane</location>
        <topology evidence="1">Single-pass membrane protein</topology>
    </subcellularLocation>
    <subcellularLocation>
        <location evidence="2">Secreted</location>
        <location evidence="2">Extracellular space</location>
        <location evidence="2">Extracellular matrix</location>
    </subcellularLocation>
</comment>
<evidence type="ECO:0000256" key="13">
    <source>
        <dbReference type="ARBA" id="ARBA00022989"/>
    </source>
</evidence>
<feature type="binding site" evidence="21">
    <location>
        <position position="955"/>
    </location>
    <ligand>
        <name>ATP</name>
        <dbReference type="ChEBI" id="CHEBI:30616"/>
    </ligand>
</feature>
<sequence length="1105" mass="120156">MRKLICPRRFGARQVTCRLTYSTCRSIFLSILVLAEKRKVYPSQIPVLDHKESMGWIGLLIAWLGLSTCVVGTTPPQDCSDLFATGTRQSGTYTVGEQSPYQVYCDMSFLGGGWTVLQRRQDGSVDFAKTWEEYQQGFGDLDREFWLGLDKIHTLTIAKRNILQVELEDFDGERRFARYNTFLVGDASGNYTVSISGHTGNAGDSLTSTGNDGRDNINLRMFSTIDRDNDRNGGHCASLYSQGGYPVSCGQSFLNGKYNCHLSSVSCGDSQGVVWSSWGGRSYFLKKITIMIRPADFTGSGSPQDCADLYRDGIIESGVNAISSPRVFVYCDMRNSGGGWTMIQRRQDGSVDFAKNWAGYEQGFGNLDGEHWLGLSKQNQITGQKTYTLRVDLGDWENQSRYATYSSFSVGGSNSDYRVSISDYSGDAGDSLTSGGNRFDINGIRFSTSDNDNNPNTRTNCASSFGGGGWWFPDSCGYAFVNGRYNDSDSAEGVNWERWRGYTYSLKMTSLKLRPDDFAVCAEGTFGPNCSETCRCLRGNAYCNHVTGACFGGCTDGWAGSDCQTVPPQFLQPTPANETRKLGRAVTWTCKATGDPLPTITWWHGRDKLTVANTSQTESGVQYTESVFTINAVSFDDNGTYSCVAANIGGLEIVTFSLTVQACTSGEFGPGCFGTCHCAHGGSVCDVTTGVCSSGWCEAGWEGSNCQTACMPGEFGPNCTFTCHCASGGSVCNVTTGVCSSGGCEPGWKGSDCQTEQKTVGLPLVYIGIIAGAVAGVIAIAAAGAVVFYCRRKNNVPKQKDVPLKDIGDQPEKGGTRNEAFDSENTSTSERLSDLTTVADVQAFLIDNGLRECARAFRENDVDGTALRHLDDAMMKDLVPMVGPRARLKAVLQKLHGSTGQNLQVSLESPISTLNFWEIPRSSLKFGRRLGRGQFGEVRLGEIRNRGVTTTVAVKTLRDSASDSDKKDLLGELEILVTVGRHDNIVSLVGACTKNDPLSIVVEYAPNGCLRDWLKTNSAEEYQNQPAPASEVPIEQLIQFGIDVAAGMSHLAAMQCVHRDLAARNILLGENMVAKVSDFGLSRDIYGSEEYVKTAKVRRVRMCKI</sequence>
<dbReference type="OrthoDB" id="10012012at2759"/>
<evidence type="ECO:0000256" key="7">
    <source>
        <dbReference type="ARBA" id="ARBA00022692"/>
    </source>
</evidence>
<dbReference type="Pfam" id="PF07647">
    <property type="entry name" value="SAM_2"/>
    <property type="match status" value="1"/>
</dbReference>
<protein>
    <recommendedName>
        <fullName evidence="3">receptor protein-tyrosine kinase</fullName>
        <ecNumber evidence="3">2.7.10.1</ecNumber>
    </recommendedName>
</protein>
<keyword evidence="17" id="KW-0675">Receptor</keyword>
<evidence type="ECO:0000256" key="15">
    <source>
        <dbReference type="ARBA" id="ARBA00023137"/>
    </source>
</evidence>
<evidence type="ECO:0000256" key="22">
    <source>
        <dbReference type="SAM" id="MobiDB-lite"/>
    </source>
</evidence>